<dbReference type="GO" id="GO:0000978">
    <property type="term" value="F:RNA polymerase II cis-regulatory region sequence-specific DNA binding"/>
    <property type="evidence" value="ECO:0007669"/>
    <property type="project" value="TreeGrafter"/>
</dbReference>
<reference evidence="9 10" key="1">
    <citation type="journal article" date="2018" name="MBio">
        <title>Comparative Genomics Reveals the Core Gene Toolbox for the Fungus-Insect Symbiosis.</title>
        <authorList>
            <person name="Wang Y."/>
            <person name="Stata M."/>
            <person name="Wang W."/>
            <person name="Stajich J.E."/>
            <person name="White M.M."/>
            <person name="Moncalvo J.M."/>
        </authorList>
    </citation>
    <scope>NUCLEOTIDE SEQUENCE [LARGE SCALE GENOMIC DNA]</scope>
    <source>
        <strain evidence="9 10">SWE-8-4</strain>
    </source>
</reference>
<dbReference type="GO" id="GO:0006357">
    <property type="term" value="P:regulation of transcription by RNA polymerase II"/>
    <property type="evidence" value="ECO:0007669"/>
    <property type="project" value="TreeGrafter"/>
</dbReference>
<dbReference type="SMART" id="SM00389">
    <property type="entry name" value="HOX"/>
    <property type="match status" value="1"/>
</dbReference>
<dbReference type="PANTHER" id="PTHR24324">
    <property type="entry name" value="HOMEOBOX PROTEIN HHEX"/>
    <property type="match status" value="1"/>
</dbReference>
<evidence type="ECO:0000259" key="8">
    <source>
        <dbReference type="PROSITE" id="PS50071"/>
    </source>
</evidence>
<dbReference type="OrthoDB" id="5600101at2759"/>
<dbReference type="InterPro" id="IPR001356">
    <property type="entry name" value="HD"/>
</dbReference>
<feature type="DNA-binding region" description="Homeobox" evidence="5">
    <location>
        <begin position="150"/>
        <end position="209"/>
    </location>
</feature>
<dbReference type="InterPro" id="IPR051000">
    <property type="entry name" value="Homeobox_DNA-bind_prot"/>
</dbReference>
<dbReference type="PANTHER" id="PTHR24324:SF5">
    <property type="entry name" value="HEMATOPOIETICALLY-EXPRESSED HOMEOBOX PROTEIN HHEX"/>
    <property type="match status" value="1"/>
</dbReference>
<proteinExistence type="predicted"/>
<keyword evidence="10" id="KW-1185">Reference proteome</keyword>
<feature type="region of interest" description="Disordered" evidence="7">
    <location>
        <begin position="26"/>
        <end position="60"/>
    </location>
</feature>
<dbReference type="InterPro" id="IPR009057">
    <property type="entry name" value="Homeodomain-like_sf"/>
</dbReference>
<feature type="compositionally biased region" description="Polar residues" evidence="7">
    <location>
        <begin position="210"/>
        <end position="223"/>
    </location>
</feature>
<evidence type="ECO:0000256" key="1">
    <source>
        <dbReference type="ARBA" id="ARBA00004123"/>
    </source>
</evidence>
<dbReference type="EMBL" id="MBFR01000156">
    <property type="protein sequence ID" value="PVU92597.1"/>
    <property type="molecule type" value="Genomic_DNA"/>
</dbReference>
<feature type="region of interest" description="Disordered" evidence="7">
    <location>
        <begin position="208"/>
        <end position="237"/>
    </location>
</feature>
<dbReference type="CDD" id="cd00086">
    <property type="entry name" value="homeodomain"/>
    <property type="match status" value="1"/>
</dbReference>
<keyword evidence="4 5" id="KW-0539">Nucleus</keyword>
<dbReference type="GO" id="GO:0005634">
    <property type="term" value="C:nucleus"/>
    <property type="evidence" value="ECO:0007669"/>
    <property type="project" value="UniProtKB-SubCell"/>
</dbReference>
<feature type="compositionally biased region" description="Basic and acidic residues" evidence="7">
    <location>
        <begin position="224"/>
        <end position="237"/>
    </location>
</feature>
<comment type="subcellular location">
    <subcellularLocation>
        <location evidence="1 5 6">Nucleus</location>
    </subcellularLocation>
</comment>
<keyword evidence="3 5" id="KW-0371">Homeobox</keyword>
<sequence length="379" mass="43826">MNSTPIWQRRNEKFDNNFNKNLSINEHPSYSNPQYHHQYSQNSPNGSPYRHSISVSSAHTPYHPAKRHASLFHFPSSTTQINSSKSSISTALPPSVVSHNSVPPEYRDSSYNCYSNPYNFEHNRHDYYKNRNSYINMLLAQKRPMYSFAYKQQRRRHNKREIQILEAAFTKNSLPDKDEKNRICQQTGLSPKSVRIWFQNKRQAIKRLTTESNKGSAEQSPISKSEDQIEPLKETRKRAASEHELAYYLNNNKDSTSPKSQYSDRIANNGYNTNGNVNGLGFSNFSNVNKNNFHEISGHEKPMPPHRENFKSTISLDRYSVEPRYKSGYSINHNDPKSHPYDIRTSLPSLNYNESTVNGKFISKPLPNQIFNATDGLRN</sequence>
<evidence type="ECO:0000313" key="10">
    <source>
        <dbReference type="Proteomes" id="UP000245383"/>
    </source>
</evidence>
<dbReference type="Gene3D" id="1.10.10.60">
    <property type="entry name" value="Homeodomain-like"/>
    <property type="match status" value="1"/>
</dbReference>
<comment type="caution">
    <text evidence="9">The sequence shown here is derived from an EMBL/GenBank/DDBJ whole genome shotgun (WGS) entry which is preliminary data.</text>
</comment>
<evidence type="ECO:0000256" key="6">
    <source>
        <dbReference type="RuleBase" id="RU000682"/>
    </source>
</evidence>
<dbReference type="STRING" id="133385.A0A2T9YJU0"/>
<protein>
    <recommendedName>
        <fullName evidence="8">Homeobox domain-containing protein</fullName>
    </recommendedName>
</protein>
<name>A0A2T9YJU0_9FUNG</name>
<evidence type="ECO:0000256" key="5">
    <source>
        <dbReference type="PROSITE-ProRule" id="PRU00108"/>
    </source>
</evidence>
<evidence type="ECO:0000256" key="4">
    <source>
        <dbReference type="ARBA" id="ARBA00023242"/>
    </source>
</evidence>
<dbReference type="SUPFAM" id="SSF46689">
    <property type="entry name" value="Homeodomain-like"/>
    <property type="match status" value="1"/>
</dbReference>
<evidence type="ECO:0000313" key="9">
    <source>
        <dbReference type="EMBL" id="PVU92597.1"/>
    </source>
</evidence>
<keyword evidence="2 5" id="KW-0238">DNA-binding</keyword>
<dbReference type="Pfam" id="PF00046">
    <property type="entry name" value="Homeodomain"/>
    <property type="match status" value="1"/>
</dbReference>
<evidence type="ECO:0000256" key="3">
    <source>
        <dbReference type="ARBA" id="ARBA00023155"/>
    </source>
</evidence>
<dbReference type="Proteomes" id="UP000245383">
    <property type="component" value="Unassembled WGS sequence"/>
</dbReference>
<accession>A0A2T9YJU0</accession>
<feature type="domain" description="Homeobox" evidence="8">
    <location>
        <begin position="148"/>
        <end position="208"/>
    </location>
</feature>
<feature type="compositionally biased region" description="Polar residues" evidence="7">
    <location>
        <begin position="26"/>
        <end position="46"/>
    </location>
</feature>
<evidence type="ECO:0000256" key="2">
    <source>
        <dbReference type="ARBA" id="ARBA00023125"/>
    </source>
</evidence>
<dbReference type="GO" id="GO:0030154">
    <property type="term" value="P:cell differentiation"/>
    <property type="evidence" value="ECO:0007669"/>
    <property type="project" value="TreeGrafter"/>
</dbReference>
<dbReference type="PROSITE" id="PS50071">
    <property type="entry name" value="HOMEOBOX_2"/>
    <property type="match status" value="1"/>
</dbReference>
<dbReference type="AlphaFoldDB" id="A0A2T9YJU0"/>
<evidence type="ECO:0000256" key="7">
    <source>
        <dbReference type="SAM" id="MobiDB-lite"/>
    </source>
</evidence>
<gene>
    <name evidence="9" type="ORF">BB561_003736</name>
</gene>
<organism evidence="9 10">
    <name type="scientific">Smittium simulii</name>
    <dbReference type="NCBI Taxonomy" id="133385"/>
    <lineage>
        <taxon>Eukaryota</taxon>
        <taxon>Fungi</taxon>
        <taxon>Fungi incertae sedis</taxon>
        <taxon>Zoopagomycota</taxon>
        <taxon>Kickxellomycotina</taxon>
        <taxon>Harpellomycetes</taxon>
        <taxon>Harpellales</taxon>
        <taxon>Legeriomycetaceae</taxon>
        <taxon>Smittium</taxon>
    </lineage>
</organism>